<dbReference type="GO" id="GO:0005516">
    <property type="term" value="F:calmodulin binding"/>
    <property type="evidence" value="ECO:0007669"/>
    <property type="project" value="InterPro"/>
</dbReference>
<dbReference type="AlphaFoldDB" id="Q3ARG0"/>
<dbReference type="GO" id="GO:0004683">
    <property type="term" value="F:calcium/calmodulin-dependent protein kinase activity"/>
    <property type="evidence" value="ECO:0007669"/>
    <property type="project" value="InterPro"/>
</dbReference>
<dbReference type="InterPro" id="IPR032710">
    <property type="entry name" value="NTF2-like_dom_sf"/>
</dbReference>
<dbReference type="STRING" id="340177.Cag_1153"/>
<dbReference type="OrthoDB" id="953853at2"/>
<dbReference type="Pfam" id="PF08332">
    <property type="entry name" value="CaMKII_AD"/>
    <property type="match status" value="1"/>
</dbReference>
<dbReference type="SUPFAM" id="SSF54427">
    <property type="entry name" value="NTF2-like"/>
    <property type="match status" value="1"/>
</dbReference>
<sequence length="131" mass="14629">MLYFAHPEEVLSHWVSRVCGGSPSDIAALYHPNAVLIPTFSPHTVTTPEGILNYFSQLATRQGMGVRLHNKALRTQPLSETLHTISGIYSFEFEVDTVLLSFPSRFTFVVDCALKTPIIHHHSSQVPRNLS</sequence>
<feature type="domain" description="Calcium/calmodulin-dependent protein kinase II association-domain" evidence="1">
    <location>
        <begin position="10"/>
        <end position="127"/>
    </location>
</feature>
<dbReference type="eggNOG" id="COG4875">
    <property type="taxonomic scope" value="Bacteria"/>
</dbReference>
<accession>Q3ARG0</accession>
<dbReference type="InterPro" id="IPR013543">
    <property type="entry name" value="Ca/CaM-dep_prot_kinase-assoc"/>
</dbReference>
<gene>
    <name evidence="2" type="ordered locus">Cag_1153</name>
</gene>
<evidence type="ECO:0000313" key="2">
    <source>
        <dbReference type="EMBL" id="ABB28415.1"/>
    </source>
</evidence>
<dbReference type="KEGG" id="cch:Cag_1153"/>
<name>Q3ARG0_CHLCH</name>
<evidence type="ECO:0000259" key="1">
    <source>
        <dbReference type="Pfam" id="PF08332"/>
    </source>
</evidence>
<dbReference type="EMBL" id="CP000108">
    <property type="protein sequence ID" value="ABB28415.1"/>
    <property type="molecule type" value="Genomic_DNA"/>
</dbReference>
<protein>
    <recommendedName>
        <fullName evidence="1">Calcium/calmodulin-dependent protein kinase II association-domain domain-containing protein</fullName>
    </recommendedName>
</protein>
<dbReference type="Gene3D" id="3.10.450.50">
    <property type="match status" value="1"/>
</dbReference>
<reference evidence="2" key="1">
    <citation type="submission" date="2005-08" db="EMBL/GenBank/DDBJ databases">
        <title>Complete sequence of Chlorobium chlorochromatii CaD3.</title>
        <authorList>
            <person name="Copeland A."/>
            <person name="Lucas S."/>
            <person name="Lapidus A."/>
            <person name="Barry K."/>
            <person name="Detter J.C."/>
            <person name="Glavina T."/>
            <person name="Hammon N."/>
            <person name="Israni S."/>
            <person name="Pitluck S."/>
            <person name="Bryant D."/>
            <person name="Schmutz J."/>
            <person name="Larimer F."/>
            <person name="Land M."/>
            <person name="Kyrpides N."/>
            <person name="Ivanova N."/>
            <person name="Richardson P."/>
        </authorList>
    </citation>
    <scope>NUCLEOTIDE SEQUENCE [LARGE SCALE GENOMIC DNA]</scope>
    <source>
        <strain evidence="2">CaD3</strain>
    </source>
</reference>
<dbReference type="HOGENOM" id="CLU_123929_2_0_10"/>
<proteinExistence type="predicted"/>
<organism evidence="2">
    <name type="scientific">Chlorobium chlorochromatii (strain CaD3)</name>
    <dbReference type="NCBI Taxonomy" id="340177"/>
    <lineage>
        <taxon>Bacteria</taxon>
        <taxon>Pseudomonadati</taxon>
        <taxon>Chlorobiota</taxon>
        <taxon>Chlorobiia</taxon>
        <taxon>Chlorobiales</taxon>
        <taxon>Chlorobiaceae</taxon>
        <taxon>Chlorobium/Pelodictyon group</taxon>
        <taxon>Chlorobium</taxon>
    </lineage>
</organism>